<name>A0A679HCE8_BACT4</name>
<dbReference type="EMBL" id="AP022660">
    <property type="protein sequence ID" value="BCA50840.1"/>
    <property type="molecule type" value="Genomic_DNA"/>
</dbReference>
<dbReference type="InterPro" id="IPR009412">
    <property type="entry name" value="DUF1062"/>
</dbReference>
<gene>
    <name evidence="1" type="ORF">BatF92_27820</name>
</gene>
<evidence type="ECO:0000313" key="1">
    <source>
        <dbReference type="EMBL" id="BCA50840.1"/>
    </source>
</evidence>
<reference evidence="1 2" key="1">
    <citation type="submission" date="2020-02" db="EMBL/GenBank/DDBJ databases">
        <title>Whole-genome sequencing and comparative analysis of the genomes of Bacteroides thetaiotaomicron and Escherichia coli isolated from a healthy resident in Vietnam.</title>
        <authorList>
            <person name="Mohsin M."/>
            <person name="Tanaka K."/>
            <person name="Kawahara R."/>
            <person name="Kondo S."/>
            <person name="Noguchi H."/>
            <person name="Motooka D."/>
            <person name="Nakamura S."/>
            <person name="Khong D.T."/>
            <person name="Nguyen T.N."/>
            <person name="Tran H.T."/>
            <person name="Yamamoto Y."/>
        </authorList>
    </citation>
    <scope>NUCLEOTIDE SEQUENCE [LARGE SCALE GENOMIC DNA]</scope>
    <source>
        <strain evidence="1 2">F9-2</strain>
    </source>
</reference>
<dbReference type="AlphaFoldDB" id="A0A679HCE8"/>
<dbReference type="Proteomes" id="UP000500882">
    <property type="component" value="Chromosome"/>
</dbReference>
<evidence type="ECO:0000313" key="2">
    <source>
        <dbReference type="Proteomes" id="UP000500882"/>
    </source>
</evidence>
<evidence type="ECO:0008006" key="3">
    <source>
        <dbReference type="Google" id="ProtNLM"/>
    </source>
</evidence>
<protein>
    <recommendedName>
        <fullName evidence="3">DUF1062 domain-containing protein</fullName>
    </recommendedName>
</protein>
<proteinExistence type="predicted"/>
<accession>A0A679HCE8</accession>
<sequence>MAYIQLCFMDTTFTWEIKAKNSPLLIKKCSHCDSDRFYCSDKFRMNAQKKNIDVWLIYRCVKCDNTCNITLLSRTKPDLIDKVLFHSFSMNDWKAAWKYAFSAELAGRNHLKTDYDSVEYEVTDNFSKEDILHVPDATIKIQIKCEFEFNLKLSSLLKRNFLLSATQLRRLFEQGVISLLSGKEPRKYKVKNGDILLIDKEHLLVMMDFVDSFVVKASIDELDKTVTSII</sequence>
<dbReference type="PIRSF" id="PIRSF021719">
    <property type="entry name" value="DUF1062"/>
    <property type="match status" value="1"/>
</dbReference>
<dbReference type="Pfam" id="PF06353">
    <property type="entry name" value="DUF1062"/>
    <property type="match status" value="1"/>
</dbReference>
<organism evidence="1 2">
    <name type="scientific">Bacteroides thetaiotaomicron</name>
    <dbReference type="NCBI Taxonomy" id="818"/>
    <lineage>
        <taxon>Bacteria</taxon>
        <taxon>Pseudomonadati</taxon>
        <taxon>Bacteroidota</taxon>
        <taxon>Bacteroidia</taxon>
        <taxon>Bacteroidales</taxon>
        <taxon>Bacteroidaceae</taxon>
        <taxon>Bacteroides</taxon>
    </lineage>
</organism>